<keyword evidence="2" id="KW-1185">Reference proteome</keyword>
<gene>
    <name evidence="1" type="ORF">BDM02DRAFT_3173200</name>
</gene>
<sequence length="492" mass="54638">MSEGTQVPQNSPPIVVEDLVNLGVEPQFIPFIISTILQAEQLSSESPPLTPTEAENLVEILDKVVSSNTVDPGLKNRCFRVLRRVSHACGILPRSYYPGVTLSDIIPYASGGFADIWKGQLDGHQVCVKAFRTQTAANLGRIKRRFYREVIGWKYISHPNVLPFLGVSETLFPLCFVSPWLPNGNIIEYTRKNQRVNRLQLLAQAACGLEYLHSLSVVHGDINPGNILISEGGVAHLGDSGIMVVMVDPTVVEPGSTTTSKPGVVRYMAPELLNPPQFSLSNSNPSKESDVYSLAMTTYETLTEILPYGNARDGIIIFHVVTGDRPPRPTNARWLRDQIWDMITTCWSEKRDQRWDIHAVYHQLSVSSIQETAEGEREVRTTTQRLNATEDVPTPTPPKGMPAGRSSVFVEDSPNHPNPPIQPKVRPERTGPERRPMLSILSSKADPHTQGKRPQKMAMISWVLKPIQAVVSIMRAILRLNKSRKTDGRPSG</sequence>
<evidence type="ECO:0000313" key="2">
    <source>
        <dbReference type="Proteomes" id="UP000886501"/>
    </source>
</evidence>
<organism evidence="1 2">
    <name type="scientific">Thelephora ganbajun</name>
    <name type="common">Ganba fungus</name>
    <dbReference type="NCBI Taxonomy" id="370292"/>
    <lineage>
        <taxon>Eukaryota</taxon>
        <taxon>Fungi</taxon>
        <taxon>Dikarya</taxon>
        <taxon>Basidiomycota</taxon>
        <taxon>Agaricomycotina</taxon>
        <taxon>Agaricomycetes</taxon>
        <taxon>Thelephorales</taxon>
        <taxon>Thelephoraceae</taxon>
        <taxon>Thelephora</taxon>
    </lineage>
</organism>
<evidence type="ECO:0000313" key="1">
    <source>
        <dbReference type="EMBL" id="KAF9645420.1"/>
    </source>
</evidence>
<comment type="caution">
    <text evidence="1">The sequence shown here is derived from an EMBL/GenBank/DDBJ whole genome shotgun (WGS) entry which is preliminary data.</text>
</comment>
<dbReference type="EMBL" id="MU118091">
    <property type="protein sequence ID" value="KAF9645420.1"/>
    <property type="molecule type" value="Genomic_DNA"/>
</dbReference>
<accession>A0ACB6Z7Q6</accession>
<name>A0ACB6Z7Q6_THEGA</name>
<proteinExistence type="predicted"/>
<protein>
    <submittedName>
        <fullName evidence="1">Kinase-like protein</fullName>
    </submittedName>
</protein>
<reference evidence="1" key="1">
    <citation type="submission" date="2019-10" db="EMBL/GenBank/DDBJ databases">
        <authorList>
            <consortium name="DOE Joint Genome Institute"/>
            <person name="Kuo A."/>
            <person name="Miyauchi S."/>
            <person name="Kiss E."/>
            <person name="Drula E."/>
            <person name="Kohler A."/>
            <person name="Sanchez-Garcia M."/>
            <person name="Andreopoulos B."/>
            <person name="Barry K.W."/>
            <person name="Bonito G."/>
            <person name="Buee M."/>
            <person name="Carver A."/>
            <person name="Chen C."/>
            <person name="Cichocki N."/>
            <person name="Clum A."/>
            <person name="Culley D."/>
            <person name="Crous P.W."/>
            <person name="Fauchery L."/>
            <person name="Girlanda M."/>
            <person name="Hayes R."/>
            <person name="Keri Z."/>
            <person name="Labutti K."/>
            <person name="Lipzen A."/>
            <person name="Lombard V."/>
            <person name="Magnuson J."/>
            <person name="Maillard F."/>
            <person name="Morin E."/>
            <person name="Murat C."/>
            <person name="Nolan M."/>
            <person name="Ohm R."/>
            <person name="Pangilinan J."/>
            <person name="Pereira M."/>
            <person name="Perotto S."/>
            <person name="Peter M."/>
            <person name="Riley R."/>
            <person name="Sitrit Y."/>
            <person name="Stielow B."/>
            <person name="Szollosi G."/>
            <person name="Zifcakova L."/>
            <person name="Stursova M."/>
            <person name="Spatafora J.W."/>
            <person name="Tedersoo L."/>
            <person name="Vaario L.-M."/>
            <person name="Yamada A."/>
            <person name="Yan M."/>
            <person name="Wang P."/>
            <person name="Xu J."/>
            <person name="Bruns T."/>
            <person name="Baldrian P."/>
            <person name="Vilgalys R."/>
            <person name="Henrissat B."/>
            <person name="Grigoriev I.V."/>
            <person name="Hibbett D."/>
            <person name="Nagy L.G."/>
            <person name="Martin F.M."/>
        </authorList>
    </citation>
    <scope>NUCLEOTIDE SEQUENCE</scope>
    <source>
        <strain evidence="1">P2</strain>
    </source>
</reference>
<dbReference type="Proteomes" id="UP000886501">
    <property type="component" value="Unassembled WGS sequence"/>
</dbReference>
<reference evidence="1" key="2">
    <citation type="journal article" date="2020" name="Nat. Commun.">
        <title>Large-scale genome sequencing of mycorrhizal fungi provides insights into the early evolution of symbiotic traits.</title>
        <authorList>
            <person name="Miyauchi S."/>
            <person name="Kiss E."/>
            <person name="Kuo A."/>
            <person name="Drula E."/>
            <person name="Kohler A."/>
            <person name="Sanchez-Garcia M."/>
            <person name="Morin E."/>
            <person name="Andreopoulos B."/>
            <person name="Barry K.W."/>
            <person name="Bonito G."/>
            <person name="Buee M."/>
            <person name="Carver A."/>
            <person name="Chen C."/>
            <person name="Cichocki N."/>
            <person name="Clum A."/>
            <person name="Culley D."/>
            <person name="Crous P.W."/>
            <person name="Fauchery L."/>
            <person name="Girlanda M."/>
            <person name="Hayes R.D."/>
            <person name="Keri Z."/>
            <person name="LaButti K."/>
            <person name="Lipzen A."/>
            <person name="Lombard V."/>
            <person name="Magnuson J."/>
            <person name="Maillard F."/>
            <person name="Murat C."/>
            <person name="Nolan M."/>
            <person name="Ohm R.A."/>
            <person name="Pangilinan J."/>
            <person name="Pereira M.F."/>
            <person name="Perotto S."/>
            <person name="Peter M."/>
            <person name="Pfister S."/>
            <person name="Riley R."/>
            <person name="Sitrit Y."/>
            <person name="Stielow J.B."/>
            <person name="Szollosi G."/>
            <person name="Zifcakova L."/>
            <person name="Stursova M."/>
            <person name="Spatafora J.W."/>
            <person name="Tedersoo L."/>
            <person name="Vaario L.M."/>
            <person name="Yamada A."/>
            <person name="Yan M."/>
            <person name="Wang P."/>
            <person name="Xu J."/>
            <person name="Bruns T."/>
            <person name="Baldrian P."/>
            <person name="Vilgalys R."/>
            <person name="Dunand C."/>
            <person name="Henrissat B."/>
            <person name="Grigoriev I.V."/>
            <person name="Hibbett D."/>
            <person name="Nagy L.G."/>
            <person name="Martin F.M."/>
        </authorList>
    </citation>
    <scope>NUCLEOTIDE SEQUENCE</scope>
    <source>
        <strain evidence="1">P2</strain>
    </source>
</reference>